<feature type="domain" description="Tyrosine-protein phosphatase" evidence="6">
    <location>
        <begin position="62"/>
        <end position="211"/>
    </location>
</feature>
<dbReference type="EC" id="3.1.3.48" evidence="2"/>
<organism evidence="8 9">
    <name type="scientific">Nitzschia inconspicua</name>
    <dbReference type="NCBI Taxonomy" id="303405"/>
    <lineage>
        <taxon>Eukaryota</taxon>
        <taxon>Sar</taxon>
        <taxon>Stramenopiles</taxon>
        <taxon>Ochrophyta</taxon>
        <taxon>Bacillariophyta</taxon>
        <taxon>Bacillariophyceae</taxon>
        <taxon>Bacillariophycidae</taxon>
        <taxon>Bacillariales</taxon>
        <taxon>Bacillariaceae</taxon>
        <taxon>Nitzschia</taxon>
    </lineage>
</organism>
<keyword evidence="4" id="KW-0904">Protein phosphatase</keyword>
<keyword evidence="9" id="KW-1185">Reference proteome</keyword>
<comment type="similarity">
    <text evidence="1">Belongs to the protein-tyrosine phosphatase family. Non-receptor class dual specificity subfamily.</text>
</comment>
<dbReference type="InterPro" id="IPR020422">
    <property type="entry name" value="TYR_PHOSPHATASE_DUAL_dom"/>
</dbReference>
<keyword evidence="3" id="KW-0378">Hydrolase</keyword>
<dbReference type="GO" id="GO:0043409">
    <property type="term" value="P:negative regulation of MAPK cascade"/>
    <property type="evidence" value="ECO:0007669"/>
    <property type="project" value="TreeGrafter"/>
</dbReference>
<gene>
    <name evidence="8" type="ORF">IV203_016291</name>
</gene>
<feature type="domain" description="Tyrosine specific protein phosphatases" evidence="7">
    <location>
        <begin position="124"/>
        <end position="199"/>
    </location>
</feature>
<evidence type="ECO:0000313" key="8">
    <source>
        <dbReference type="EMBL" id="KAG7347586.1"/>
    </source>
</evidence>
<sequence>MGQLQSRKETASDYDDTTSRSYEYQPEDWPWVWAVRDPDVLGWRTGLSKEDIFERQNLQHNLPVHIYGKVYLGSACSVQDLSKLKKLGIRRVLNMAGPMALKKSTILAYKNEGFDYKRINALDEDFYPLLANDWKEAHDYIHDPDQEGNVVVHCVAGLNRSVLVVAVDYMLTNQKPVLETVRHIRWQRGDDALQNEYFQEQLVAMARQSDLLGKAPGTQGSILENAEVKPEDSFPPRSRRMI</sequence>
<dbReference type="EMBL" id="JAGRRH010000020">
    <property type="protein sequence ID" value="KAG7347586.1"/>
    <property type="molecule type" value="Genomic_DNA"/>
</dbReference>
<dbReference type="PANTHER" id="PTHR10159">
    <property type="entry name" value="DUAL SPECIFICITY PROTEIN PHOSPHATASE"/>
    <property type="match status" value="1"/>
</dbReference>
<accession>A0A9K3KQC9</accession>
<comment type="caution">
    <text evidence="8">The sequence shown here is derived from an EMBL/GenBank/DDBJ whole genome shotgun (WGS) entry which is preliminary data.</text>
</comment>
<dbReference type="OrthoDB" id="204730at2759"/>
<dbReference type="PROSITE" id="PS50056">
    <property type="entry name" value="TYR_PHOSPHATASE_2"/>
    <property type="match status" value="1"/>
</dbReference>
<dbReference type="PROSITE" id="PS50054">
    <property type="entry name" value="TYR_PHOSPHATASE_DUAL"/>
    <property type="match status" value="1"/>
</dbReference>
<dbReference type="SMART" id="SM00195">
    <property type="entry name" value="DSPc"/>
    <property type="match status" value="1"/>
</dbReference>
<protein>
    <recommendedName>
        <fullName evidence="2">protein-tyrosine-phosphatase</fullName>
        <ecNumber evidence="2">3.1.3.48</ecNumber>
    </recommendedName>
</protein>
<evidence type="ECO:0000259" key="6">
    <source>
        <dbReference type="PROSITE" id="PS50054"/>
    </source>
</evidence>
<evidence type="ECO:0000256" key="5">
    <source>
        <dbReference type="SAM" id="MobiDB-lite"/>
    </source>
</evidence>
<evidence type="ECO:0000256" key="3">
    <source>
        <dbReference type="ARBA" id="ARBA00022801"/>
    </source>
</evidence>
<feature type="compositionally biased region" description="Basic and acidic residues" evidence="5">
    <location>
        <begin position="1"/>
        <end position="11"/>
    </location>
</feature>
<evidence type="ECO:0000313" key="9">
    <source>
        <dbReference type="Proteomes" id="UP000693970"/>
    </source>
</evidence>
<evidence type="ECO:0000259" key="7">
    <source>
        <dbReference type="PROSITE" id="PS50056"/>
    </source>
</evidence>
<dbReference type="PANTHER" id="PTHR10159:SF529">
    <property type="entry name" value="TYROSINE-PROTEIN PHOSPHATASE DOMAIN-CONTAINING PROTEIN"/>
    <property type="match status" value="1"/>
</dbReference>
<feature type="region of interest" description="Disordered" evidence="5">
    <location>
        <begin position="216"/>
        <end position="242"/>
    </location>
</feature>
<dbReference type="Pfam" id="PF00782">
    <property type="entry name" value="DSPc"/>
    <property type="match status" value="1"/>
</dbReference>
<evidence type="ECO:0000256" key="1">
    <source>
        <dbReference type="ARBA" id="ARBA00008601"/>
    </source>
</evidence>
<evidence type="ECO:0000256" key="4">
    <source>
        <dbReference type="ARBA" id="ARBA00022912"/>
    </source>
</evidence>
<dbReference type="InterPro" id="IPR000340">
    <property type="entry name" value="Dual-sp_phosphatase_cat-dom"/>
</dbReference>
<dbReference type="GO" id="GO:0005737">
    <property type="term" value="C:cytoplasm"/>
    <property type="evidence" value="ECO:0007669"/>
    <property type="project" value="TreeGrafter"/>
</dbReference>
<dbReference type="CDD" id="cd14498">
    <property type="entry name" value="DSP"/>
    <property type="match status" value="1"/>
</dbReference>
<dbReference type="Proteomes" id="UP000693970">
    <property type="component" value="Unassembled WGS sequence"/>
</dbReference>
<feature type="region of interest" description="Disordered" evidence="5">
    <location>
        <begin position="1"/>
        <end position="21"/>
    </location>
</feature>
<evidence type="ECO:0000256" key="2">
    <source>
        <dbReference type="ARBA" id="ARBA00013064"/>
    </source>
</evidence>
<reference evidence="8" key="1">
    <citation type="journal article" date="2021" name="Sci. Rep.">
        <title>Diploid genomic architecture of Nitzschia inconspicua, an elite biomass production diatom.</title>
        <authorList>
            <person name="Oliver A."/>
            <person name="Podell S."/>
            <person name="Pinowska A."/>
            <person name="Traller J.C."/>
            <person name="Smith S.R."/>
            <person name="McClure R."/>
            <person name="Beliaev A."/>
            <person name="Bohutskyi P."/>
            <person name="Hill E.A."/>
            <person name="Rabines A."/>
            <person name="Zheng H."/>
            <person name="Allen L.Z."/>
            <person name="Kuo A."/>
            <person name="Grigoriev I.V."/>
            <person name="Allen A.E."/>
            <person name="Hazlebeck D."/>
            <person name="Allen E.E."/>
        </authorList>
    </citation>
    <scope>NUCLEOTIDE SEQUENCE</scope>
    <source>
        <strain evidence="8">Hildebrandi</strain>
    </source>
</reference>
<dbReference type="GO" id="GO:0004725">
    <property type="term" value="F:protein tyrosine phosphatase activity"/>
    <property type="evidence" value="ECO:0007669"/>
    <property type="project" value="UniProtKB-EC"/>
</dbReference>
<reference evidence="8" key="2">
    <citation type="submission" date="2021-04" db="EMBL/GenBank/DDBJ databases">
        <authorList>
            <person name="Podell S."/>
        </authorList>
    </citation>
    <scope>NUCLEOTIDE SEQUENCE</scope>
    <source>
        <strain evidence="8">Hildebrandi</strain>
    </source>
</reference>
<name>A0A9K3KQC9_9STRA</name>
<dbReference type="AlphaFoldDB" id="A0A9K3KQC9"/>
<dbReference type="InterPro" id="IPR000387">
    <property type="entry name" value="Tyr_Pase_dom"/>
</dbReference>
<proteinExistence type="inferred from homology"/>